<proteinExistence type="predicted"/>
<sequence>MRAIAIVREDISGCNGEADVAGIRALARRMRLDLSTRDIHVTSELSVLLAHLTSACADVVLVPSEGHLRGWMNEVRRMAAVWTVEPALCWPQGGGRVHAITRPDRHIGVAR</sequence>
<dbReference type="Proteomes" id="UP000239874">
    <property type="component" value="Unassembled WGS sequence"/>
</dbReference>
<comment type="caution">
    <text evidence="1">The sequence shown here is derived from an EMBL/GenBank/DDBJ whole genome shotgun (WGS) entry which is preliminary data.</text>
</comment>
<name>A0A2S6AMQ2_9NOCA</name>
<evidence type="ECO:0000313" key="1">
    <source>
        <dbReference type="EMBL" id="PPJ36500.1"/>
    </source>
</evidence>
<accession>A0A2S6AMQ2</accession>
<protein>
    <submittedName>
        <fullName evidence="1">Uncharacterized protein</fullName>
    </submittedName>
</protein>
<dbReference type="AlphaFoldDB" id="A0A2S6AMQ2"/>
<organism evidence="1 2">
    <name type="scientific">Nocardia nova</name>
    <dbReference type="NCBI Taxonomy" id="37330"/>
    <lineage>
        <taxon>Bacteria</taxon>
        <taxon>Bacillati</taxon>
        <taxon>Actinomycetota</taxon>
        <taxon>Actinomycetes</taxon>
        <taxon>Mycobacteriales</taxon>
        <taxon>Nocardiaceae</taxon>
        <taxon>Nocardia</taxon>
    </lineage>
</organism>
<reference evidence="1 2" key="1">
    <citation type="submission" date="2018-02" db="EMBL/GenBank/DDBJ databases">
        <title>8 Nocardia nova and 1 Nocardia cyriacigeorgica strain used for evolution to TMP-SMX.</title>
        <authorList>
            <person name="Mehta H."/>
            <person name="Weng J."/>
            <person name="Shamoo Y."/>
        </authorList>
    </citation>
    <scope>NUCLEOTIDE SEQUENCE [LARGE SCALE GENOMIC DNA]</scope>
    <source>
        <strain evidence="1 2">MDA3139</strain>
    </source>
</reference>
<gene>
    <name evidence="1" type="ORF">C5E45_20445</name>
</gene>
<evidence type="ECO:0000313" key="2">
    <source>
        <dbReference type="Proteomes" id="UP000239874"/>
    </source>
</evidence>
<dbReference type="EMBL" id="PSZC01000014">
    <property type="protein sequence ID" value="PPJ36500.1"/>
    <property type="molecule type" value="Genomic_DNA"/>
</dbReference>